<comment type="caution">
    <text evidence="1">The sequence shown here is derived from an EMBL/GenBank/DDBJ whole genome shotgun (WGS) entry which is preliminary data.</text>
</comment>
<protein>
    <submittedName>
        <fullName evidence="1">Uncharacterized protein</fullName>
    </submittedName>
</protein>
<gene>
    <name evidence="1" type="ORF">FJV41_16715</name>
</gene>
<dbReference type="AlphaFoldDB" id="A0A540X0J0"/>
<sequence length="300" mass="31851">MPTPHRTLVLHRWSAAWLVATALLLTGMRAGAQVREPDNFLATSVTFSSAPRLRHVSTRHVSPTLAAGFRVSEHGQLRLDWGLPYTALKPEGGVEGTTSHVGSSNLLVGLHHVRTFADDSLFVRIGAGVALPLARHEDADIIGSRRVETEGVNYATAAAVRGLADPWLWALDTTSVVLPMAVGVDLPGFQARADVALGMLMPVSRSARDTHFVAQASVEASLGLGMLEPGVRAQVVSPHLTEATWDGEDSQLSLEPFVRVRLGPAFARAGVRIDLGAPESSPAPSASRMWALGMGLGVAF</sequence>
<reference evidence="1 2" key="1">
    <citation type="submission" date="2019-06" db="EMBL/GenBank/DDBJ databases">
        <authorList>
            <person name="Livingstone P."/>
            <person name="Whitworth D."/>
        </authorList>
    </citation>
    <scope>NUCLEOTIDE SEQUENCE [LARGE SCALE GENOMIC DNA]</scope>
    <source>
        <strain evidence="1 2">AM401</strain>
    </source>
</reference>
<dbReference type="EMBL" id="VIFM01000058">
    <property type="protein sequence ID" value="TQF14787.1"/>
    <property type="molecule type" value="Genomic_DNA"/>
</dbReference>
<evidence type="ECO:0000313" key="1">
    <source>
        <dbReference type="EMBL" id="TQF14787.1"/>
    </source>
</evidence>
<dbReference type="RefSeq" id="WP_141643492.1">
    <property type="nucleotide sequence ID" value="NZ_VIFM01000058.1"/>
</dbReference>
<dbReference type="Proteomes" id="UP000315369">
    <property type="component" value="Unassembled WGS sequence"/>
</dbReference>
<keyword evidence="2" id="KW-1185">Reference proteome</keyword>
<evidence type="ECO:0000313" key="2">
    <source>
        <dbReference type="Proteomes" id="UP000315369"/>
    </source>
</evidence>
<proteinExistence type="predicted"/>
<organism evidence="1 2">
    <name type="scientific">Myxococcus llanfairpwllgwyngyllgogerychwyrndrobwllllantysiliogogogochensis</name>
    <dbReference type="NCBI Taxonomy" id="2590453"/>
    <lineage>
        <taxon>Bacteria</taxon>
        <taxon>Pseudomonadati</taxon>
        <taxon>Myxococcota</taxon>
        <taxon>Myxococcia</taxon>
        <taxon>Myxococcales</taxon>
        <taxon>Cystobacterineae</taxon>
        <taxon>Myxococcaceae</taxon>
        <taxon>Myxococcus</taxon>
    </lineage>
</organism>
<dbReference type="OrthoDB" id="5381322at2"/>
<name>A0A540X0J0_9BACT</name>
<accession>A0A540X0J0</accession>